<dbReference type="STRING" id="1798481.A2678_03475"/>
<evidence type="ECO:0000313" key="1">
    <source>
        <dbReference type="EMBL" id="OGG48528.1"/>
    </source>
</evidence>
<dbReference type="Proteomes" id="UP000178815">
    <property type="component" value="Unassembled WGS sequence"/>
</dbReference>
<reference evidence="1 2" key="1">
    <citation type="journal article" date="2016" name="Nat. Commun.">
        <title>Thousands of microbial genomes shed light on interconnected biogeochemical processes in an aquifer system.</title>
        <authorList>
            <person name="Anantharaman K."/>
            <person name="Brown C.T."/>
            <person name="Hug L.A."/>
            <person name="Sharon I."/>
            <person name="Castelle C.J."/>
            <person name="Probst A.J."/>
            <person name="Thomas B.C."/>
            <person name="Singh A."/>
            <person name="Wilkins M.J."/>
            <person name="Karaoz U."/>
            <person name="Brodie E.L."/>
            <person name="Williams K.H."/>
            <person name="Hubbard S.S."/>
            <person name="Banfield J.F."/>
        </authorList>
    </citation>
    <scope>NUCLEOTIDE SEQUENCE [LARGE SCALE GENOMIC DNA]</scope>
</reference>
<evidence type="ECO:0008006" key="3">
    <source>
        <dbReference type="Google" id="ProtNLM"/>
    </source>
</evidence>
<dbReference type="EMBL" id="MFKU01000011">
    <property type="protein sequence ID" value="OGG48528.1"/>
    <property type="molecule type" value="Genomic_DNA"/>
</dbReference>
<organism evidence="1 2">
    <name type="scientific">Candidatus Kaiserbacteria bacterium RIFCSPHIGHO2_01_FULL_53_31</name>
    <dbReference type="NCBI Taxonomy" id="1798481"/>
    <lineage>
        <taxon>Bacteria</taxon>
        <taxon>Candidatus Kaiseribacteriota</taxon>
    </lineage>
</organism>
<proteinExistence type="predicted"/>
<accession>A0A1F6CHC1</accession>
<evidence type="ECO:0000313" key="2">
    <source>
        <dbReference type="Proteomes" id="UP000178815"/>
    </source>
</evidence>
<comment type="caution">
    <text evidence="1">The sequence shown here is derived from an EMBL/GenBank/DDBJ whole genome shotgun (WGS) entry which is preliminary data.</text>
</comment>
<dbReference type="AlphaFoldDB" id="A0A1F6CHC1"/>
<sequence length="86" mass="9962">MTAGTRVEVVRGKNESSSALIRRFTRRAQDLGLVREVRDNRYWKRALSKNVGHKRALISKTRRENYNELVKLGKIDPAAKKVRGKR</sequence>
<gene>
    <name evidence="1" type="ORF">A2678_03475</name>
</gene>
<name>A0A1F6CHC1_9BACT</name>
<protein>
    <recommendedName>
        <fullName evidence="3">30S ribosomal protein S21</fullName>
    </recommendedName>
</protein>